<feature type="binding site" evidence="10">
    <location>
        <position position="166"/>
    </location>
    <ligand>
        <name>Mn(2+)</name>
        <dbReference type="ChEBI" id="CHEBI:29035"/>
    </ligand>
</feature>
<dbReference type="InterPro" id="IPR002729">
    <property type="entry name" value="CRISPR-assoc_Cas1"/>
</dbReference>
<feature type="binding site" evidence="10">
    <location>
        <position position="249"/>
    </location>
    <ligand>
        <name>Mn(2+)</name>
        <dbReference type="ChEBI" id="CHEBI:29035"/>
    </ligand>
</feature>
<comment type="similarity">
    <text evidence="10">Belongs to the CRISPR-associated endonuclease Cas1 family.</text>
</comment>
<dbReference type="NCBIfam" id="TIGR00287">
    <property type="entry name" value="cas1"/>
    <property type="match status" value="1"/>
</dbReference>
<gene>
    <name evidence="11" type="primary">cas1c</name>
    <name evidence="10" type="synonym">cas1</name>
    <name evidence="11" type="ORF">H8909_07760</name>
</gene>
<keyword evidence="6 10" id="KW-0051">Antiviral defense</keyword>
<comment type="caution">
    <text evidence="11">The sequence shown here is derived from an EMBL/GenBank/DDBJ whole genome shotgun (WGS) entry which is preliminary data.</text>
</comment>
<evidence type="ECO:0000256" key="6">
    <source>
        <dbReference type="ARBA" id="ARBA00023118"/>
    </source>
</evidence>
<dbReference type="PANTHER" id="PTHR34353:SF2">
    <property type="entry name" value="CRISPR-ASSOCIATED ENDONUCLEASE CAS1 1"/>
    <property type="match status" value="1"/>
</dbReference>
<dbReference type="NCBIfam" id="TIGR03640">
    <property type="entry name" value="cas1_DVULG"/>
    <property type="match status" value="1"/>
</dbReference>
<dbReference type="EMBL" id="JACRWG010000030">
    <property type="protein sequence ID" value="MBC6010138.1"/>
    <property type="molecule type" value="Genomic_DNA"/>
</dbReference>
<name>A0ABR7KBU4_9FIRM</name>
<keyword evidence="7 10" id="KW-0238">DNA-binding</keyword>
<sequence length="343" mass="39369">MKKLLNTLYITNPDYYLSLEGETVTVLSDKKKIGKIPLHNLESIITCGYMGASPALMGKCAQEGISIIFLSRNGKFLARIVGEQYGNVILRKTQYRVSECEEESLKLAKCFIMSKLYNSRWILERAIRDHKLRVDTEALKSASLTLKNSLNSAYECKSMDSLRGIEGEAASIYFGVFNELILQQEEDFSFEFRSRRPPLDKVNALLSFAYVLLTSMCTSALESVGLDPYVGFMHTIRPGRKSLALDLVEELRSVFADRFVITLINKKLILSKHFIEQEDGAVLLNDEGKKIFFKYWQQKKLEVIEHPYLKEKVEWGMVPYVQALLLSRYLRGDLDSYPAFFWK</sequence>
<evidence type="ECO:0000256" key="10">
    <source>
        <dbReference type="HAMAP-Rule" id="MF_01470"/>
    </source>
</evidence>
<accession>A0ABR7KBU4</accession>
<evidence type="ECO:0000256" key="8">
    <source>
        <dbReference type="ARBA" id="ARBA00023211"/>
    </source>
</evidence>
<evidence type="ECO:0000256" key="2">
    <source>
        <dbReference type="ARBA" id="ARBA00022723"/>
    </source>
</evidence>
<dbReference type="InterPro" id="IPR042211">
    <property type="entry name" value="CRISPR-assoc_Cas1_N"/>
</dbReference>
<keyword evidence="3 10" id="KW-0255">Endonuclease</keyword>
<dbReference type="Proteomes" id="UP000603474">
    <property type="component" value="Unassembled WGS sequence"/>
</dbReference>
<evidence type="ECO:0000256" key="7">
    <source>
        <dbReference type="ARBA" id="ARBA00023125"/>
    </source>
</evidence>
<dbReference type="GO" id="GO:0004519">
    <property type="term" value="F:endonuclease activity"/>
    <property type="evidence" value="ECO:0007669"/>
    <property type="project" value="UniProtKB-KW"/>
</dbReference>
<evidence type="ECO:0000256" key="4">
    <source>
        <dbReference type="ARBA" id="ARBA00022801"/>
    </source>
</evidence>
<evidence type="ECO:0000313" key="12">
    <source>
        <dbReference type="Proteomes" id="UP000603474"/>
    </source>
</evidence>
<comment type="subunit">
    <text evidence="9 10">Homodimer, forms a heterotetramer with a Cas2 homodimer.</text>
</comment>
<comment type="cofactor">
    <cofactor evidence="10">
        <name>Mg(2+)</name>
        <dbReference type="ChEBI" id="CHEBI:18420"/>
    </cofactor>
    <cofactor evidence="10">
        <name>Mn(2+)</name>
        <dbReference type="ChEBI" id="CHEBI:29035"/>
    </cofactor>
</comment>
<evidence type="ECO:0000256" key="9">
    <source>
        <dbReference type="ARBA" id="ARBA00038592"/>
    </source>
</evidence>
<keyword evidence="5 10" id="KW-0460">Magnesium</keyword>
<feature type="binding site" evidence="10">
    <location>
        <position position="234"/>
    </location>
    <ligand>
        <name>Mn(2+)</name>
        <dbReference type="ChEBI" id="CHEBI:29035"/>
    </ligand>
</feature>
<dbReference type="HAMAP" id="MF_01470">
    <property type="entry name" value="Cas1"/>
    <property type="match status" value="1"/>
</dbReference>
<dbReference type="InterPro" id="IPR050646">
    <property type="entry name" value="Cas1"/>
</dbReference>
<dbReference type="RefSeq" id="WP_187012420.1">
    <property type="nucleotide sequence ID" value="NZ_JACRWG010000030.1"/>
</dbReference>
<keyword evidence="12" id="KW-1185">Reference proteome</keyword>
<keyword evidence="2 10" id="KW-0479">Metal-binding</keyword>
<dbReference type="InterPro" id="IPR019856">
    <property type="entry name" value="CRISPR-assoc_Cas1_DVULG"/>
</dbReference>
<dbReference type="Gene3D" id="1.20.120.920">
    <property type="entry name" value="CRISPR-associated endonuclease Cas1, C-terminal domain"/>
    <property type="match status" value="1"/>
</dbReference>
<evidence type="ECO:0000256" key="5">
    <source>
        <dbReference type="ARBA" id="ARBA00022842"/>
    </source>
</evidence>
<dbReference type="Gene3D" id="3.100.10.20">
    <property type="entry name" value="CRISPR-associated endonuclease Cas1, N-terminal domain"/>
    <property type="match status" value="1"/>
</dbReference>
<proteinExistence type="inferred from homology"/>
<keyword evidence="1 10" id="KW-0540">Nuclease</keyword>
<protein>
    <recommendedName>
        <fullName evidence="10">CRISPR-associated endonuclease Cas1</fullName>
        <ecNumber evidence="10">3.1.-.-</ecNumber>
    </recommendedName>
</protein>
<reference evidence="11 12" key="1">
    <citation type="submission" date="2020-08" db="EMBL/GenBank/DDBJ databases">
        <authorList>
            <person name="Liu C."/>
            <person name="Sun Q."/>
        </authorList>
    </citation>
    <scope>NUCLEOTIDE SEQUENCE [LARGE SCALE GENOMIC DNA]</scope>
    <source>
        <strain evidence="11 12">NSJ-22</strain>
    </source>
</reference>
<dbReference type="PANTHER" id="PTHR34353">
    <property type="entry name" value="CRISPR-ASSOCIATED ENDONUCLEASE CAS1 1"/>
    <property type="match status" value="1"/>
</dbReference>
<comment type="function">
    <text evidence="10">CRISPR (clustered regularly interspaced short palindromic repeat), is an adaptive immune system that provides protection against mobile genetic elements (viruses, transposable elements and conjugative plasmids). CRISPR clusters contain spacers, sequences complementary to antecedent mobile elements, and target invading nucleic acids. CRISPR clusters are transcribed and processed into CRISPR RNA (crRNA). Acts as a dsDNA endonuclease. Involved in the integration of spacer DNA into the CRISPR cassette.</text>
</comment>
<evidence type="ECO:0000313" key="11">
    <source>
        <dbReference type="EMBL" id="MBC6010138.1"/>
    </source>
</evidence>
<keyword evidence="4 10" id="KW-0378">Hydrolase</keyword>
<dbReference type="InterPro" id="IPR042206">
    <property type="entry name" value="CRISPR-assoc_Cas1_C"/>
</dbReference>
<evidence type="ECO:0000256" key="1">
    <source>
        <dbReference type="ARBA" id="ARBA00022722"/>
    </source>
</evidence>
<keyword evidence="8 10" id="KW-0464">Manganese</keyword>
<dbReference type="CDD" id="cd09721">
    <property type="entry name" value="Cas1_I-C"/>
    <property type="match status" value="1"/>
</dbReference>
<dbReference type="EC" id="3.1.-.-" evidence="10"/>
<evidence type="ECO:0000256" key="3">
    <source>
        <dbReference type="ARBA" id="ARBA00022759"/>
    </source>
</evidence>
<organism evidence="11 12">
    <name type="scientific">Catenibacterium faecis</name>
    <dbReference type="NCBI Taxonomy" id="2764323"/>
    <lineage>
        <taxon>Bacteria</taxon>
        <taxon>Bacillati</taxon>
        <taxon>Bacillota</taxon>
        <taxon>Erysipelotrichia</taxon>
        <taxon>Erysipelotrichales</taxon>
        <taxon>Coprobacillaceae</taxon>
        <taxon>Catenibacterium</taxon>
    </lineage>
</organism>
<dbReference type="Pfam" id="PF01867">
    <property type="entry name" value="Cas_Cas1"/>
    <property type="match status" value="1"/>
</dbReference>